<protein>
    <recommendedName>
        <fullName evidence="6">Ferredoxin</fullName>
    </recommendedName>
</protein>
<organism evidence="8 9">
    <name type="scientific">Candidatus Sungbacteria bacterium RIFCSPLOWO2_12_FULL_41_11</name>
    <dbReference type="NCBI Taxonomy" id="1802286"/>
    <lineage>
        <taxon>Bacteria</taxon>
        <taxon>Candidatus Sungiibacteriota</taxon>
    </lineage>
</organism>
<comment type="function">
    <text evidence="6">Ferredoxins are iron-sulfur proteins that transfer electrons in a wide variety of metabolic reactions.</text>
</comment>
<evidence type="ECO:0000256" key="1">
    <source>
        <dbReference type="ARBA" id="ARBA00022448"/>
    </source>
</evidence>
<dbReference type="EMBL" id="MHQY01000007">
    <property type="protein sequence ID" value="OHA14466.1"/>
    <property type="molecule type" value="Genomic_DNA"/>
</dbReference>
<dbReference type="InterPro" id="IPR017896">
    <property type="entry name" value="4Fe4S_Fe-S-bd"/>
</dbReference>
<evidence type="ECO:0000313" key="8">
    <source>
        <dbReference type="EMBL" id="OHA14466.1"/>
    </source>
</evidence>
<dbReference type="AlphaFoldDB" id="A0A1G2LS67"/>
<evidence type="ECO:0000256" key="6">
    <source>
        <dbReference type="RuleBase" id="RU368020"/>
    </source>
</evidence>
<dbReference type="InterPro" id="IPR001080">
    <property type="entry name" value="3Fe4S_ferredoxin"/>
</dbReference>
<evidence type="ECO:0000313" key="9">
    <source>
        <dbReference type="Proteomes" id="UP000177171"/>
    </source>
</evidence>
<dbReference type="PROSITE" id="PS51379">
    <property type="entry name" value="4FE4S_FER_2"/>
    <property type="match status" value="1"/>
</dbReference>
<comment type="caution">
    <text evidence="8">The sequence shown here is derived from an EMBL/GenBank/DDBJ whole genome shotgun (WGS) entry which is preliminary data.</text>
</comment>
<dbReference type="InterPro" id="IPR051269">
    <property type="entry name" value="Fe-S_cluster_ET"/>
</dbReference>
<dbReference type="GO" id="GO:0005506">
    <property type="term" value="F:iron ion binding"/>
    <property type="evidence" value="ECO:0007669"/>
    <property type="project" value="UniProtKB-UniRule"/>
</dbReference>
<feature type="domain" description="4Fe-4S ferredoxin-type" evidence="7">
    <location>
        <begin position="20"/>
        <end position="48"/>
    </location>
</feature>
<dbReference type="GO" id="GO:0009055">
    <property type="term" value="F:electron transfer activity"/>
    <property type="evidence" value="ECO:0007669"/>
    <property type="project" value="UniProtKB-UniRule"/>
</dbReference>
<keyword evidence="4 6" id="KW-0408">Iron</keyword>
<dbReference type="SUPFAM" id="SSF54862">
    <property type="entry name" value="4Fe-4S ferredoxins"/>
    <property type="match status" value="1"/>
</dbReference>
<dbReference type="PANTHER" id="PTHR36923:SF3">
    <property type="entry name" value="FERREDOXIN"/>
    <property type="match status" value="1"/>
</dbReference>
<evidence type="ECO:0000256" key="2">
    <source>
        <dbReference type="ARBA" id="ARBA00022723"/>
    </source>
</evidence>
<dbReference type="PRINTS" id="PR00352">
    <property type="entry name" value="3FE4SFRDOXIN"/>
</dbReference>
<accession>A0A1G2LS67</accession>
<dbReference type="Proteomes" id="UP000177171">
    <property type="component" value="Unassembled WGS sequence"/>
</dbReference>
<keyword evidence="3 6" id="KW-0249">Electron transport</keyword>
<proteinExistence type="predicted"/>
<keyword evidence="1 6" id="KW-0813">Transport</keyword>
<keyword evidence="5 6" id="KW-0411">Iron-sulfur</keyword>
<evidence type="ECO:0000259" key="7">
    <source>
        <dbReference type="PROSITE" id="PS51379"/>
    </source>
</evidence>
<evidence type="ECO:0000256" key="3">
    <source>
        <dbReference type="ARBA" id="ARBA00022982"/>
    </source>
</evidence>
<reference evidence="8 9" key="1">
    <citation type="journal article" date="2016" name="Nat. Commun.">
        <title>Thousands of microbial genomes shed light on interconnected biogeochemical processes in an aquifer system.</title>
        <authorList>
            <person name="Anantharaman K."/>
            <person name="Brown C.T."/>
            <person name="Hug L.A."/>
            <person name="Sharon I."/>
            <person name="Castelle C.J."/>
            <person name="Probst A.J."/>
            <person name="Thomas B.C."/>
            <person name="Singh A."/>
            <person name="Wilkins M.J."/>
            <person name="Karaoz U."/>
            <person name="Brodie E.L."/>
            <person name="Williams K.H."/>
            <person name="Hubbard S.S."/>
            <person name="Banfield J.F."/>
        </authorList>
    </citation>
    <scope>NUCLEOTIDE SEQUENCE [LARGE SCALE GENOMIC DNA]</scope>
</reference>
<sequence length="88" mass="9554">MDEQNQQNSQSQEKKPLKIGKIVVDRNLCIGAASCIAVAPGVFELDSENKAVIYNDKGADDETILLAAKSCPTQAILVFDEEGNQIYP</sequence>
<dbReference type="GO" id="GO:0051536">
    <property type="term" value="F:iron-sulfur cluster binding"/>
    <property type="evidence" value="ECO:0007669"/>
    <property type="project" value="UniProtKB-KW"/>
</dbReference>
<evidence type="ECO:0000256" key="4">
    <source>
        <dbReference type="ARBA" id="ARBA00023004"/>
    </source>
</evidence>
<dbReference type="Pfam" id="PF13370">
    <property type="entry name" value="Fer4_13"/>
    <property type="match status" value="1"/>
</dbReference>
<evidence type="ECO:0000256" key="5">
    <source>
        <dbReference type="ARBA" id="ARBA00023014"/>
    </source>
</evidence>
<keyword evidence="2 6" id="KW-0479">Metal-binding</keyword>
<dbReference type="Gene3D" id="3.30.70.20">
    <property type="match status" value="1"/>
</dbReference>
<gene>
    <name evidence="8" type="ORF">A3G49_06480</name>
</gene>
<dbReference type="PANTHER" id="PTHR36923">
    <property type="entry name" value="FERREDOXIN"/>
    <property type="match status" value="1"/>
</dbReference>
<name>A0A1G2LS67_9BACT</name>